<organism evidence="3 4">
    <name type="scientific">Thalassobacillus hwangdonensis</name>
    <dbReference type="NCBI Taxonomy" id="546108"/>
    <lineage>
        <taxon>Bacteria</taxon>
        <taxon>Bacillati</taxon>
        <taxon>Bacillota</taxon>
        <taxon>Bacilli</taxon>
        <taxon>Bacillales</taxon>
        <taxon>Bacillaceae</taxon>
        <taxon>Thalassobacillus</taxon>
    </lineage>
</organism>
<dbReference type="PANTHER" id="PTHR46558">
    <property type="entry name" value="TRACRIPTIONAL REGULATORY PROTEIN-RELATED-RELATED"/>
    <property type="match status" value="1"/>
</dbReference>
<dbReference type="Proteomes" id="UP001596990">
    <property type="component" value="Unassembled WGS sequence"/>
</dbReference>
<dbReference type="Pfam" id="PF01381">
    <property type="entry name" value="HTH_3"/>
    <property type="match status" value="1"/>
</dbReference>
<dbReference type="EMBL" id="JBHTKL010000005">
    <property type="protein sequence ID" value="MFD1019913.1"/>
    <property type="molecule type" value="Genomic_DNA"/>
</dbReference>
<evidence type="ECO:0000259" key="2">
    <source>
        <dbReference type="PROSITE" id="PS50943"/>
    </source>
</evidence>
<accession>A0ABW3L5A1</accession>
<gene>
    <name evidence="3" type="ORF">ACFQ2J_12070</name>
</gene>
<proteinExistence type="predicted"/>
<dbReference type="InterPro" id="IPR035965">
    <property type="entry name" value="PAS-like_dom_sf"/>
</dbReference>
<comment type="caution">
    <text evidence="3">The sequence shown here is derived from an EMBL/GenBank/DDBJ whole genome shotgun (WGS) entry which is preliminary data.</text>
</comment>
<evidence type="ECO:0000256" key="1">
    <source>
        <dbReference type="ARBA" id="ARBA00023125"/>
    </source>
</evidence>
<protein>
    <submittedName>
        <fullName evidence="3">Helix-turn-helix domain-containing protein</fullName>
    </submittedName>
</protein>
<dbReference type="SMART" id="SM00530">
    <property type="entry name" value="HTH_XRE"/>
    <property type="match status" value="1"/>
</dbReference>
<evidence type="ECO:0000313" key="3">
    <source>
        <dbReference type="EMBL" id="MFD1019913.1"/>
    </source>
</evidence>
<keyword evidence="4" id="KW-1185">Reference proteome</keyword>
<dbReference type="CDD" id="cd00093">
    <property type="entry name" value="HTH_XRE"/>
    <property type="match status" value="1"/>
</dbReference>
<dbReference type="Gene3D" id="3.30.450.20">
    <property type="entry name" value="PAS domain"/>
    <property type="match status" value="1"/>
</dbReference>
<dbReference type="InterPro" id="IPR010982">
    <property type="entry name" value="Lambda_DNA-bd_dom_sf"/>
</dbReference>
<evidence type="ECO:0000313" key="4">
    <source>
        <dbReference type="Proteomes" id="UP001596990"/>
    </source>
</evidence>
<dbReference type="RefSeq" id="WP_386060599.1">
    <property type="nucleotide sequence ID" value="NZ_JBHTKL010000005.1"/>
</dbReference>
<name>A0ABW3L5A1_9BACI</name>
<reference evidence="4" key="1">
    <citation type="journal article" date="2019" name="Int. J. Syst. Evol. Microbiol.">
        <title>The Global Catalogue of Microorganisms (GCM) 10K type strain sequencing project: providing services to taxonomists for standard genome sequencing and annotation.</title>
        <authorList>
            <consortium name="The Broad Institute Genomics Platform"/>
            <consortium name="The Broad Institute Genome Sequencing Center for Infectious Disease"/>
            <person name="Wu L."/>
            <person name="Ma J."/>
        </authorList>
    </citation>
    <scope>NUCLEOTIDE SEQUENCE [LARGE SCALE GENOMIC DNA]</scope>
    <source>
        <strain evidence="4">CCUG 56607</strain>
    </source>
</reference>
<sequence length="174" mass="19649">MREWLIELRKEKAYTQQKVAECANIDRAYYAQIENGTRNPSVTVAKKIAGFLKVNPSTFFVEGLSDPFELALTNSPILITHCDLHLRITWLFNPHPDFDVSTIIGKRIDEVITGEGAEKAIEVKRQVIQEACPIRKEIQYSLSEGLLTYDMFAQPIRNDHGEVVGVATVSVRMA</sequence>
<dbReference type="SUPFAM" id="SSF47413">
    <property type="entry name" value="lambda repressor-like DNA-binding domains"/>
    <property type="match status" value="1"/>
</dbReference>
<dbReference type="InterPro" id="IPR001387">
    <property type="entry name" value="Cro/C1-type_HTH"/>
</dbReference>
<dbReference type="PANTHER" id="PTHR46558:SF4">
    <property type="entry name" value="DNA-BIDING PHAGE PROTEIN"/>
    <property type="match status" value="1"/>
</dbReference>
<dbReference type="SUPFAM" id="SSF55785">
    <property type="entry name" value="PYP-like sensor domain (PAS domain)"/>
    <property type="match status" value="1"/>
</dbReference>
<keyword evidence="1" id="KW-0238">DNA-binding</keyword>
<dbReference type="Gene3D" id="1.10.260.40">
    <property type="entry name" value="lambda repressor-like DNA-binding domains"/>
    <property type="match status" value="1"/>
</dbReference>
<feature type="domain" description="HTH cro/C1-type" evidence="2">
    <location>
        <begin position="5"/>
        <end position="59"/>
    </location>
</feature>
<dbReference type="InterPro" id="IPR013656">
    <property type="entry name" value="PAS_4"/>
</dbReference>
<dbReference type="PROSITE" id="PS50943">
    <property type="entry name" value="HTH_CROC1"/>
    <property type="match status" value="1"/>
</dbReference>
<dbReference type="Pfam" id="PF08448">
    <property type="entry name" value="PAS_4"/>
    <property type="match status" value="1"/>
</dbReference>